<dbReference type="InterPro" id="IPR032710">
    <property type="entry name" value="NTF2-like_dom_sf"/>
</dbReference>
<gene>
    <name evidence="5" type="ORF">BYL167_LOCUS24967</name>
    <name evidence="1" type="ORF">CJN711_LOCUS18021</name>
    <name evidence="7" type="ORF">GIL414_LOCUS26017</name>
    <name evidence="2" type="ORF">KQP761_LOCUS22077</name>
    <name evidence="8" type="ORF">OVN521_LOCUS31644</name>
    <name evidence="6" type="ORF">UXM345_LOCUS32616</name>
    <name evidence="4" type="ORF">WKI299_LOCUS29224</name>
    <name evidence="3" type="ORF">XDN619_LOCUS20039</name>
</gene>
<dbReference type="EMBL" id="CAJOBH010023497">
    <property type="protein sequence ID" value="CAF4235697.1"/>
    <property type="molecule type" value="Genomic_DNA"/>
</dbReference>
<reference evidence="8" key="1">
    <citation type="submission" date="2021-02" db="EMBL/GenBank/DDBJ databases">
        <authorList>
            <person name="Nowell W R."/>
        </authorList>
    </citation>
    <scope>NUCLEOTIDE SEQUENCE</scope>
</reference>
<accession>A0A820IJV8</accession>
<evidence type="ECO:0000313" key="2">
    <source>
        <dbReference type="EMBL" id="CAF1599376.1"/>
    </source>
</evidence>
<evidence type="ECO:0000313" key="3">
    <source>
        <dbReference type="EMBL" id="CAF2107370.1"/>
    </source>
</evidence>
<dbReference type="EMBL" id="CAJNRF010012996">
    <property type="protein sequence ID" value="CAF2145683.1"/>
    <property type="molecule type" value="Genomic_DNA"/>
</dbReference>
<dbReference type="EMBL" id="CAJNOW010011578">
    <property type="protein sequence ID" value="CAF1599376.1"/>
    <property type="molecule type" value="Genomic_DNA"/>
</dbReference>
<dbReference type="EMBL" id="CAJOBF010010092">
    <property type="protein sequence ID" value="CAF4286161.1"/>
    <property type="molecule type" value="Genomic_DNA"/>
</dbReference>
<dbReference type="Proteomes" id="UP000663856">
    <property type="component" value="Unassembled WGS sequence"/>
</dbReference>
<evidence type="ECO:0000313" key="5">
    <source>
        <dbReference type="EMBL" id="CAF4235697.1"/>
    </source>
</evidence>
<evidence type="ECO:0000313" key="1">
    <source>
        <dbReference type="EMBL" id="CAF1322754.1"/>
    </source>
</evidence>
<dbReference type="Gene3D" id="3.10.450.50">
    <property type="match status" value="1"/>
</dbReference>
<evidence type="ECO:0000313" key="4">
    <source>
        <dbReference type="EMBL" id="CAF2145683.1"/>
    </source>
</evidence>
<dbReference type="EMBL" id="CAJNRG010008807">
    <property type="protein sequence ID" value="CAF2107370.1"/>
    <property type="molecule type" value="Genomic_DNA"/>
</dbReference>
<evidence type="ECO:0000313" key="7">
    <source>
        <dbReference type="EMBL" id="CAF4304791.1"/>
    </source>
</evidence>
<dbReference type="EMBL" id="CAJOBJ010036895">
    <property type="protein sequence ID" value="CAF4304791.1"/>
    <property type="molecule type" value="Genomic_DNA"/>
</dbReference>
<comment type="caution">
    <text evidence="8">The sequence shown here is derived from an EMBL/GenBank/DDBJ whole genome shotgun (WGS) entry which is preliminary data.</text>
</comment>
<dbReference type="Proteomes" id="UP000663834">
    <property type="component" value="Unassembled WGS sequence"/>
</dbReference>
<dbReference type="SUPFAM" id="SSF54427">
    <property type="entry name" value="NTF2-like"/>
    <property type="match status" value="1"/>
</dbReference>
<dbReference type="EMBL" id="CAJOBG010017271">
    <property type="protein sequence ID" value="CAF4310810.1"/>
    <property type="molecule type" value="Genomic_DNA"/>
</dbReference>
<dbReference type="Proteomes" id="UP000663866">
    <property type="component" value="Unassembled WGS sequence"/>
</dbReference>
<dbReference type="Proteomes" id="UP000681967">
    <property type="component" value="Unassembled WGS sequence"/>
</dbReference>
<dbReference type="Proteomes" id="UP000663855">
    <property type="component" value="Unassembled WGS sequence"/>
</dbReference>
<dbReference type="Proteomes" id="UP000681720">
    <property type="component" value="Unassembled WGS sequence"/>
</dbReference>
<dbReference type="Proteomes" id="UP000663842">
    <property type="component" value="Unassembled WGS sequence"/>
</dbReference>
<dbReference type="EMBL" id="CAJNOV010008429">
    <property type="protein sequence ID" value="CAF1322754.1"/>
    <property type="molecule type" value="Genomic_DNA"/>
</dbReference>
<sequence>MATRTDVTPLSNLKASPRSVAEAINAAIKPLYNDNQLEECARRCYTADVKMWTDQKQLLSGTDELMKYLKEAFKTGAKIGDVVIEEAMNVGDKHIIAKCKCDFGCEYHYMSLYRFDDDGQWRIEWDVDYM</sequence>
<evidence type="ECO:0000313" key="8">
    <source>
        <dbReference type="EMBL" id="CAF4310810.1"/>
    </source>
</evidence>
<organism evidence="8 9">
    <name type="scientific">Rotaria magnacalcarata</name>
    <dbReference type="NCBI Taxonomy" id="392030"/>
    <lineage>
        <taxon>Eukaryota</taxon>
        <taxon>Metazoa</taxon>
        <taxon>Spiralia</taxon>
        <taxon>Gnathifera</taxon>
        <taxon>Rotifera</taxon>
        <taxon>Eurotatoria</taxon>
        <taxon>Bdelloidea</taxon>
        <taxon>Philodinida</taxon>
        <taxon>Philodinidae</taxon>
        <taxon>Rotaria</taxon>
    </lineage>
</organism>
<dbReference type="Proteomes" id="UP000663887">
    <property type="component" value="Unassembled WGS sequence"/>
</dbReference>
<evidence type="ECO:0000313" key="9">
    <source>
        <dbReference type="Proteomes" id="UP000663866"/>
    </source>
</evidence>
<dbReference type="AlphaFoldDB" id="A0A820IJV8"/>
<evidence type="ECO:0000313" key="6">
    <source>
        <dbReference type="EMBL" id="CAF4286161.1"/>
    </source>
</evidence>
<name>A0A820IJV8_9BILA</name>
<proteinExistence type="predicted"/>
<protein>
    <submittedName>
        <fullName evidence="8">Uncharacterized protein</fullName>
    </submittedName>
</protein>
<keyword evidence="9" id="KW-1185">Reference proteome</keyword>